<accession>A0A5E4VBM6</accession>
<sequence>MRKKNDMELLALREAAKRCVARTPDITHSNRTESNHTSARHGEIETNMSNGIPVRRNRSAKHPNTGVVWDYPPVPMPERKAPFSKKTGLPTRKSAEHILHGLPKWYEWAMEWHSVTPAQFVYWRKNFVQITVDECAALLRVTSRTIRAWERGDNRIPFTVWYVMHCYLTRPDVWLREVAARIRTVG</sequence>
<gene>
    <name evidence="1" type="ORF">PCE31107_02539</name>
</gene>
<dbReference type="RefSeq" id="WP_150608765.1">
    <property type="nucleotide sequence ID" value="NZ_CABPRY010000004.1"/>
</dbReference>
<organism evidence="1 2">
    <name type="scientific">Pandoraea cepalis</name>
    <dbReference type="NCBI Taxonomy" id="2508294"/>
    <lineage>
        <taxon>Bacteria</taxon>
        <taxon>Pseudomonadati</taxon>
        <taxon>Pseudomonadota</taxon>
        <taxon>Betaproteobacteria</taxon>
        <taxon>Burkholderiales</taxon>
        <taxon>Burkholderiaceae</taxon>
        <taxon>Pandoraea</taxon>
    </lineage>
</organism>
<evidence type="ECO:0008006" key="3">
    <source>
        <dbReference type="Google" id="ProtNLM"/>
    </source>
</evidence>
<reference evidence="1 2" key="1">
    <citation type="submission" date="2019-08" db="EMBL/GenBank/DDBJ databases">
        <authorList>
            <person name="Peeters C."/>
        </authorList>
    </citation>
    <scope>NUCLEOTIDE SEQUENCE [LARGE SCALE GENOMIC DNA]</scope>
    <source>
        <strain evidence="1 2">LMG 31107</strain>
    </source>
</reference>
<evidence type="ECO:0000313" key="2">
    <source>
        <dbReference type="Proteomes" id="UP000396788"/>
    </source>
</evidence>
<name>A0A5E4VBM6_9BURK</name>
<dbReference type="EMBL" id="CABPRY010000004">
    <property type="protein sequence ID" value="VVE08799.1"/>
    <property type="molecule type" value="Genomic_DNA"/>
</dbReference>
<dbReference type="InterPro" id="IPR010982">
    <property type="entry name" value="Lambda_DNA-bd_dom_sf"/>
</dbReference>
<proteinExistence type="predicted"/>
<dbReference type="Proteomes" id="UP000396788">
    <property type="component" value="Unassembled WGS sequence"/>
</dbReference>
<protein>
    <recommendedName>
        <fullName evidence="3">Helix-turn-helix domain-containing protein</fullName>
    </recommendedName>
</protein>
<dbReference type="Gene3D" id="1.10.260.40">
    <property type="entry name" value="lambda repressor-like DNA-binding domains"/>
    <property type="match status" value="1"/>
</dbReference>
<dbReference type="AlphaFoldDB" id="A0A5E4VBM6"/>
<evidence type="ECO:0000313" key="1">
    <source>
        <dbReference type="EMBL" id="VVE08799.1"/>
    </source>
</evidence>
<dbReference type="GO" id="GO:0003677">
    <property type="term" value="F:DNA binding"/>
    <property type="evidence" value="ECO:0007669"/>
    <property type="project" value="InterPro"/>
</dbReference>